<dbReference type="Pfam" id="PF00561">
    <property type="entry name" value="Abhydrolase_1"/>
    <property type="match status" value="1"/>
</dbReference>
<sequence length="289" mass="32625">MFQGFEDLQIEANGTTINLVKGGSGPPMLMLHGYPQTHAMWNKIAPRLAEDFTVVCPDLRGYGDSAKVEGDPEHLNYSKRVMAQDQVNVMKELGFEKFFLVGHDRGGRVSHRLTKDHPDSVLKLVTLDIIPTRTMFQIVNKDFATNTYHWFFLIQPYDFPERVIGADPEFYAGRGFNRVKDADTVFTPEALADYLRCFNDPGTIHAVCEDYRAGATIDLVHDDADFDQKINCPMLVMWSSTGYVGRTQDVLKVWQDYATNVQGIPLNCGHYIAEELPDEAYTAIKGFIS</sequence>
<dbReference type="AlphaFoldDB" id="A0A160VA82"/>
<gene>
    <name evidence="3" type="ORF">MGWOODY_Clf1736</name>
</gene>
<accession>A0A160VA82</accession>
<evidence type="ECO:0000259" key="2">
    <source>
        <dbReference type="Pfam" id="PF00561"/>
    </source>
</evidence>
<dbReference type="InterPro" id="IPR029058">
    <property type="entry name" value="AB_hydrolase_fold"/>
</dbReference>
<dbReference type="GO" id="GO:0016787">
    <property type="term" value="F:hydrolase activity"/>
    <property type="evidence" value="ECO:0007669"/>
    <property type="project" value="UniProtKB-KW"/>
</dbReference>
<dbReference type="PRINTS" id="PR00412">
    <property type="entry name" value="EPOXHYDRLASE"/>
</dbReference>
<dbReference type="PANTHER" id="PTHR43329">
    <property type="entry name" value="EPOXIDE HYDROLASE"/>
    <property type="match status" value="1"/>
</dbReference>
<dbReference type="InterPro" id="IPR000073">
    <property type="entry name" value="AB_hydrolase_1"/>
</dbReference>
<evidence type="ECO:0000313" key="3">
    <source>
        <dbReference type="EMBL" id="CUV02235.1"/>
    </source>
</evidence>
<dbReference type="Gene3D" id="3.40.50.1820">
    <property type="entry name" value="alpha/beta hydrolase"/>
    <property type="match status" value="1"/>
</dbReference>
<evidence type="ECO:0000256" key="1">
    <source>
        <dbReference type="ARBA" id="ARBA00022801"/>
    </source>
</evidence>
<dbReference type="InterPro" id="IPR000639">
    <property type="entry name" value="Epox_hydrolase-like"/>
</dbReference>
<organism evidence="3">
    <name type="scientific">hydrothermal vent metagenome</name>
    <dbReference type="NCBI Taxonomy" id="652676"/>
    <lineage>
        <taxon>unclassified sequences</taxon>
        <taxon>metagenomes</taxon>
        <taxon>ecological metagenomes</taxon>
    </lineage>
</organism>
<proteinExistence type="predicted"/>
<feature type="domain" description="AB hydrolase-1" evidence="2">
    <location>
        <begin position="26"/>
        <end position="273"/>
    </location>
</feature>
<reference evidence="3" key="1">
    <citation type="submission" date="2015-10" db="EMBL/GenBank/DDBJ databases">
        <authorList>
            <person name="Gilbert D.G."/>
        </authorList>
    </citation>
    <scope>NUCLEOTIDE SEQUENCE</scope>
</reference>
<dbReference type="EMBL" id="FAXA01000207">
    <property type="protein sequence ID" value="CUV02235.1"/>
    <property type="molecule type" value="Genomic_DNA"/>
</dbReference>
<keyword evidence="1 3" id="KW-0378">Hydrolase</keyword>
<dbReference type="SUPFAM" id="SSF53474">
    <property type="entry name" value="alpha/beta-Hydrolases"/>
    <property type="match status" value="1"/>
</dbReference>
<dbReference type="PRINTS" id="PR00111">
    <property type="entry name" value="ABHYDROLASE"/>
</dbReference>
<protein>
    <submittedName>
        <fullName evidence="3">Alpha/beta hydrolase fold</fullName>
    </submittedName>
</protein>
<name>A0A160VA82_9ZZZZ</name>